<evidence type="ECO:0000313" key="2">
    <source>
        <dbReference type="Proteomes" id="UP000242913"/>
    </source>
</evidence>
<keyword evidence="2" id="KW-1185">Reference proteome</keyword>
<gene>
    <name evidence="1" type="ORF">X798_06054</name>
</gene>
<accession>A0A238BNJ5</accession>
<sequence length="76" mass="8715">MESRSKRSILLQHRNIVTVAPKAMHLLLLHMQNLTSIKQASPLCLHKSAKYLIVNRQHHHHTAVITPTSDHCCMNM</sequence>
<reference evidence="1 2" key="1">
    <citation type="submission" date="2015-12" db="EMBL/GenBank/DDBJ databases">
        <title>Draft genome of the nematode, Onchocerca flexuosa.</title>
        <authorList>
            <person name="Mitreva M."/>
        </authorList>
    </citation>
    <scope>NUCLEOTIDE SEQUENCE [LARGE SCALE GENOMIC DNA]</scope>
    <source>
        <strain evidence="1">Red Deer</strain>
    </source>
</reference>
<dbReference type="EMBL" id="KZ270050">
    <property type="protein sequence ID" value="OZC06957.1"/>
    <property type="molecule type" value="Genomic_DNA"/>
</dbReference>
<evidence type="ECO:0000313" key="1">
    <source>
        <dbReference type="EMBL" id="OZC06957.1"/>
    </source>
</evidence>
<dbReference type="Proteomes" id="UP000242913">
    <property type="component" value="Unassembled WGS sequence"/>
</dbReference>
<feature type="non-terminal residue" evidence="1">
    <location>
        <position position="76"/>
    </location>
</feature>
<dbReference type="AlphaFoldDB" id="A0A238BNJ5"/>
<organism evidence="1 2">
    <name type="scientific">Onchocerca flexuosa</name>
    <dbReference type="NCBI Taxonomy" id="387005"/>
    <lineage>
        <taxon>Eukaryota</taxon>
        <taxon>Metazoa</taxon>
        <taxon>Ecdysozoa</taxon>
        <taxon>Nematoda</taxon>
        <taxon>Chromadorea</taxon>
        <taxon>Rhabditida</taxon>
        <taxon>Spirurina</taxon>
        <taxon>Spiruromorpha</taxon>
        <taxon>Filarioidea</taxon>
        <taxon>Onchocercidae</taxon>
        <taxon>Onchocerca</taxon>
    </lineage>
</organism>
<proteinExistence type="predicted"/>
<protein>
    <submittedName>
        <fullName evidence="1">Uncharacterized protein</fullName>
    </submittedName>
</protein>
<name>A0A238BNJ5_9BILA</name>